<dbReference type="AlphaFoldDB" id="A0AAW4UAZ6"/>
<protein>
    <submittedName>
        <fullName evidence="2">TrbC/VirB2 family protein</fullName>
    </submittedName>
</protein>
<dbReference type="Pfam" id="PF04956">
    <property type="entry name" value="TrbC"/>
    <property type="match status" value="1"/>
</dbReference>
<dbReference type="Proteomes" id="UP001198190">
    <property type="component" value="Unassembled WGS sequence"/>
</dbReference>
<name>A0AAW4UAZ6_9FIRM</name>
<keyword evidence="1" id="KW-0812">Transmembrane</keyword>
<keyword evidence="1" id="KW-0472">Membrane</keyword>
<proteinExistence type="predicted"/>
<organism evidence="2 3">
    <name type="scientific">Megamonas funiformis</name>
    <dbReference type="NCBI Taxonomy" id="437897"/>
    <lineage>
        <taxon>Bacteria</taxon>
        <taxon>Bacillati</taxon>
        <taxon>Bacillota</taxon>
        <taxon>Negativicutes</taxon>
        <taxon>Selenomonadales</taxon>
        <taxon>Selenomonadaceae</taxon>
        <taxon>Megamonas</taxon>
    </lineage>
</organism>
<feature type="transmembrane region" description="Helical" evidence="1">
    <location>
        <begin position="58"/>
        <end position="76"/>
    </location>
</feature>
<gene>
    <name evidence="2" type="ORF">LIY65_10345</name>
</gene>
<comment type="caution">
    <text evidence="2">The sequence shown here is derived from an EMBL/GenBank/DDBJ whole genome shotgun (WGS) entry which is preliminary data.</text>
</comment>
<dbReference type="GeneID" id="62778972"/>
<evidence type="ECO:0000313" key="3">
    <source>
        <dbReference type="Proteomes" id="UP001198190"/>
    </source>
</evidence>
<sequence length="115" mass="12441">MQKIIKFIMENKLFILQLTFLGIIAMNQTAFASDFAMNTSSPFDEPINKLKTIIVDNLPKVFILIATVLAGFTIAMGESQITGKISKLFLGAIAACFAGSIVAYFFLDGSSGACF</sequence>
<dbReference type="RefSeq" id="WP_008537513.1">
    <property type="nucleotide sequence ID" value="NZ_BSQS01000004.1"/>
</dbReference>
<feature type="transmembrane region" description="Helical" evidence="1">
    <location>
        <begin position="88"/>
        <end position="107"/>
    </location>
</feature>
<dbReference type="InterPro" id="IPR007039">
    <property type="entry name" value="TrbC/VirB2"/>
</dbReference>
<keyword evidence="1" id="KW-1133">Transmembrane helix</keyword>
<evidence type="ECO:0000313" key="2">
    <source>
        <dbReference type="EMBL" id="MCB6829090.1"/>
    </source>
</evidence>
<reference evidence="2" key="1">
    <citation type="submission" date="2021-10" db="EMBL/GenBank/DDBJ databases">
        <title>Collection of gut derived symbiotic bacterial strains cultured from healthy donors.</title>
        <authorList>
            <person name="Lin H."/>
            <person name="Littmann E."/>
            <person name="Claire K."/>
            <person name="Pamer E."/>
        </authorList>
    </citation>
    <scope>NUCLEOTIDE SEQUENCE</scope>
    <source>
        <strain evidence="2">MSK.7.16</strain>
    </source>
</reference>
<dbReference type="EMBL" id="JAJCGD010000035">
    <property type="protein sequence ID" value="MCB6829090.1"/>
    <property type="molecule type" value="Genomic_DNA"/>
</dbReference>
<accession>A0AAW4UAZ6</accession>
<evidence type="ECO:0000256" key="1">
    <source>
        <dbReference type="SAM" id="Phobius"/>
    </source>
</evidence>